<accession>A0A1R1XZ98</accession>
<name>A0A1R1XZ98_9FUNG</name>
<feature type="compositionally biased region" description="Low complexity" evidence="1">
    <location>
        <begin position="337"/>
        <end position="360"/>
    </location>
</feature>
<protein>
    <submittedName>
        <fullName evidence="3">Kallikrein-14</fullName>
    </submittedName>
</protein>
<dbReference type="InterPro" id="IPR051333">
    <property type="entry name" value="CLIP_Serine_Protease"/>
</dbReference>
<dbReference type="PRINTS" id="PR00722">
    <property type="entry name" value="CHYMOTRYPSIN"/>
</dbReference>
<gene>
    <name evidence="3" type="ORF">AYI69_g6399</name>
</gene>
<dbReference type="OrthoDB" id="5562746at2759"/>
<dbReference type="PANTHER" id="PTHR24260:SF136">
    <property type="entry name" value="GH08193P-RELATED"/>
    <property type="match status" value="1"/>
</dbReference>
<feature type="region of interest" description="Disordered" evidence="1">
    <location>
        <begin position="337"/>
        <end position="364"/>
    </location>
</feature>
<dbReference type="PROSITE" id="PS50240">
    <property type="entry name" value="TRYPSIN_DOM"/>
    <property type="match status" value="1"/>
</dbReference>
<evidence type="ECO:0000313" key="3">
    <source>
        <dbReference type="EMBL" id="OMJ19980.1"/>
    </source>
</evidence>
<dbReference type="InterPro" id="IPR001314">
    <property type="entry name" value="Peptidase_S1A"/>
</dbReference>
<dbReference type="GO" id="GO:0004252">
    <property type="term" value="F:serine-type endopeptidase activity"/>
    <property type="evidence" value="ECO:0007669"/>
    <property type="project" value="InterPro"/>
</dbReference>
<sequence>MLNEKKAYNFFGAKTIYTLCLAQLVASKGLNLRDSAEYGVGIDQVDFSDIKPLALIRNAGRNTPCSGVLVSKDTVVSVAHCFDNVVDSDSLSHLSVTFGNSLKSSAGSTIFNVDKFTVHPYWANAVSYENDLVILKLDSCVSDDIATPAQIYMGKTDSISNMAIYSHGLYNNTGYTETGPVKIQTKFGGYTTCIKHHPDSATNGDVYCTKLSQRSKYCFGDSGGALVNGGDSKIIGLSSHILSSTLECSASSSVGVITHLSNFRNFFESVGAKCSDSGCIFPESCDRQPIIVSKKPKISDAETTSSKYSEVESVNSLSVEYTSVTSKSEILSTSSKSSLSSLNSSSTPTTSQTPSPSSSSNIEDHPKIEIVSSFNNEIINRTLAGDYNVVSFNYNTTHKMIYTESGFELYFNARQNRDLQFEISNGDPKNRTATILARFGLASQSFSLTYVDFVQNIETISISTKALVTPMINYKYYIKFSSCGIYLGADYTQFLFLPASKFDMAGFMAFKSLFGYFDNYSTTVSTISNSLNMYYAPDPSCSGITAAVKGSSTPCEVDLLNTISLDSNNGPKHFDANNRLSLPCTNNEFNLSFDIDSENDFYIQLSTYPNLVTTNKTITATVGLKSGRSSLTAGVSLIDKRQVVSSGSGSSHIVVRFAKNVYSLFVNNSNPINYKDESSTQYKYINFATFSGNAVIRNAQITCSYDEGCPTSQ</sequence>
<evidence type="ECO:0000259" key="2">
    <source>
        <dbReference type="PROSITE" id="PS50240"/>
    </source>
</evidence>
<dbReference type="PANTHER" id="PTHR24260">
    <property type="match status" value="1"/>
</dbReference>
<dbReference type="AlphaFoldDB" id="A0A1R1XZ98"/>
<feature type="domain" description="Peptidase S1" evidence="2">
    <location>
        <begin position="24"/>
        <end position="272"/>
    </location>
</feature>
<dbReference type="GO" id="GO:0006508">
    <property type="term" value="P:proteolysis"/>
    <property type="evidence" value="ECO:0007669"/>
    <property type="project" value="InterPro"/>
</dbReference>
<evidence type="ECO:0000256" key="1">
    <source>
        <dbReference type="SAM" id="MobiDB-lite"/>
    </source>
</evidence>
<dbReference type="SMART" id="SM00020">
    <property type="entry name" value="Tryp_SPc"/>
    <property type="match status" value="1"/>
</dbReference>
<keyword evidence="4" id="KW-1185">Reference proteome</keyword>
<comment type="caution">
    <text evidence="3">The sequence shown here is derived from an EMBL/GenBank/DDBJ whole genome shotgun (WGS) entry which is preliminary data.</text>
</comment>
<dbReference type="Proteomes" id="UP000187429">
    <property type="component" value="Unassembled WGS sequence"/>
</dbReference>
<dbReference type="InterPro" id="IPR001254">
    <property type="entry name" value="Trypsin_dom"/>
</dbReference>
<proteinExistence type="predicted"/>
<reference evidence="4" key="1">
    <citation type="submission" date="2017-01" db="EMBL/GenBank/DDBJ databases">
        <authorList>
            <person name="Wang Y."/>
            <person name="White M."/>
            <person name="Kvist S."/>
            <person name="Moncalvo J.-M."/>
        </authorList>
    </citation>
    <scope>NUCLEOTIDE SEQUENCE [LARGE SCALE GENOMIC DNA]</scope>
    <source>
        <strain evidence="4">ID-206-W2</strain>
    </source>
</reference>
<dbReference type="InterPro" id="IPR009003">
    <property type="entry name" value="Peptidase_S1_PA"/>
</dbReference>
<dbReference type="EMBL" id="LSSM01002871">
    <property type="protein sequence ID" value="OMJ19980.1"/>
    <property type="molecule type" value="Genomic_DNA"/>
</dbReference>
<dbReference type="SUPFAM" id="SSF50494">
    <property type="entry name" value="Trypsin-like serine proteases"/>
    <property type="match status" value="1"/>
</dbReference>
<dbReference type="Pfam" id="PF00089">
    <property type="entry name" value="Trypsin"/>
    <property type="match status" value="1"/>
</dbReference>
<dbReference type="Gene3D" id="2.40.10.10">
    <property type="entry name" value="Trypsin-like serine proteases"/>
    <property type="match status" value="1"/>
</dbReference>
<evidence type="ECO:0000313" key="4">
    <source>
        <dbReference type="Proteomes" id="UP000187429"/>
    </source>
</evidence>
<organism evidence="3 4">
    <name type="scientific">Smittium culicis</name>
    <dbReference type="NCBI Taxonomy" id="133412"/>
    <lineage>
        <taxon>Eukaryota</taxon>
        <taxon>Fungi</taxon>
        <taxon>Fungi incertae sedis</taxon>
        <taxon>Zoopagomycota</taxon>
        <taxon>Kickxellomycotina</taxon>
        <taxon>Harpellomycetes</taxon>
        <taxon>Harpellales</taxon>
        <taxon>Legeriomycetaceae</taxon>
        <taxon>Smittium</taxon>
    </lineage>
</organism>
<dbReference type="InterPro" id="IPR043504">
    <property type="entry name" value="Peptidase_S1_PA_chymotrypsin"/>
</dbReference>